<dbReference type="STRING" id="48697.A0A117NND4"/>
<evidence type="ECO:0000256" key="2">
    <source>
        <dbReference type="ARBA" id="ARBA00010617"/>
    </source>
</evidence>
<evidence type="ECO:0000256" key="5">
    <source>
        <dbReference type="ARBA" id="ARBA00023002"/>
    </source>
</evidence>
<dbReference type="GO" id="GO:0016705">
    <property type="term" value="F:oxidoreductase activity, acting on paired donors, with incorporation or reduction of molecular oxygen"/>
    <property type="evidence" value="ECO:0007669"/>
    <property type="project" value="InterPro"/>
</dbReference>
<dbReference type="GO" id="GO:0020037">
    <property type="term" value="F:heme binding"/>
    <property type="evidence" value="ECO:0007669"/>
    <property type="project" value="InterPro"/>
</dbReference>
<protein>
    <recommendedName>
        <fullName evidence="10">Cytochrome P450</fullName>
    </recommendedName>
</protein>
<evidence type="ECO:0000256" key="7">
    <source>
        <dbReference type="ARBA" id="ARBA00023033"/>
    </source>
</evidence>
<accession>A0A117NND4</accession>
<dbReference type="Proteomes" id="UP000055045">
    <property type="component" value="Unassembled WGS sequence"/>
</dbReference>
<name>A0A117NND4_PENFR</name>
<dbReference type="Pfam" id="PF00067">
    <property type="entry name" value="p450"/>
    <property type="match status" value="1"/>
</dbReference>
<dbReference type="InterPro" id="IPR050121">
    <property type="entry name" value="Cytochrome_P450_monoxygenase"/>
</dbReference>
<evidence type="ECO:0000313" key="9">
    <source>
        <dbReference type="Proteomes" id="UP000055045"/>
    </source>
</evidence>
<comment type="cofactor">
    <cofactor evidence="1">
        <name>heme</name>
        <dbReference type="ChEBI" id="CHEBI:30413"/>
    </cofactor>
</comment>
<keyword evidence="9" id="KW-1185">Reference proteome</keyword>
<dbReference type="AlphaFoldDB" id="A0A117NND4"/>
<keyword evidence="4" id="KW-0479">Metal-binding</keyword>
<organism evidence="8 9">
    <name type="scientific">Penicillium freii</name>
    <dbReference type="NCBI Taxonomy" id="48697"/>
    <lineage>
        <taxon>Eukaryota</taxon>
        <taxon>Fungi</taxon>
        <taxon>Dikarya</taxon>
        <taxon>Ascomycota</taxon>
        <taxon>Pezizomycotina</taxon>
        <taxon>Eurotiomycetes</taxon>
        <taxon>Eurotiomycetidae</taxon>
        <taxon>Eurotiales</taxon>
        <taxon>Aspergillaceae</taxon>
        <taxon>Penicillium</taxon>
    </lineage>
</organism>
<dbReference type="PANTHER" id="PTHR24305:SF210">
    <property type="entry name" value="CYTOCHROME P450 MONOOXYGENASE ASQL-RELATED"/>
    <property type="match status" value="1"/>
</dbReference>
<evidence type="ECO:0000256" key="4">
    <source>
        <dbReference type="ARBA" id="ARBA00022723"/>
    </source>
</evidence>
<dbReference type="InterPro" id="IPR002401">
    <property type="entry name" value="Cyt_P450_E_grp-I"/>
</dbReference>
<dbReference type="GO" id="GO:0043386">
    <property type="term" value="P:mycotoxin biosynthetic process"/>
    <property type="evidence" value="ECO:0007669"/>
    <property type="project" value="UniProtKB-ARBA"/>
</dbReference>
<evidence type="ECO:0000313" key="8">
    <source>
        <dbReference type="EMBL" id="KUM60682.1"/>
    </source>
</evidence>
<dbReference type="InterPro" id="IPR001128">
    <property type="entry name" value="Cyt_P450"/>
</dbReference>
<dbReference type="PANTHER" id="PTHR24305">
    <property type="entry name" value="CYTOCHROME P450"/>
    <property type="match status" value="1"/>
</dbReference>
<keyword evidence="7" id="KW-0503">Monooxygenase</keyword>
<keyword evidence="3" id="KW-0349">Heme</keyword>
<dbReference type="SUPFAM" id="SSF48264">
    <property type="entry name" value="Cytochrome P450"/>
    <property type="match status" value="1"/>
</dbReference>
<sequence>MNRIQALETYNLVGWREYLLPKFRVQAALENFKIISAKFEKRLATNTDRRDILSYMLGEKDGMTPMEMRLNAATIIGAGTGTTATWLSTNMHSLATNSDVYRKLAMEVRAEFASDSEITSERVARLPYLAAVMQESLRIHCPSPLSTGRFVPPGGETIDGKFVPAGTTVGVHQHAAYHSHSNFHRPDDFCPERWLPEAQESSSPFANDRLSVVNPFSYGPRT</sequence>
<dbReference type="PRINTS" id="PR00463">
    <property type="entry name" value="EP450I"/>
</dbReference>
<keyword evidence="6" id="KW-0408">Iron</keyword>
<evidence type="ECO:0000256" key="6">
    <source>
        <dbReference type="ARBA" id="ARBA00023004"/>
    </source>
</evidence>
<reference evidence="8 9" key="1">
    <citation type="submission" date="2015-10" db="EMBL/GenBank/DDBJ databases">
        <title>Genome sequencing of Penicillium freii.</title>
        <authorList>
            <person name="Nguyen H.D."/>
            <person name="Visagie C.M."/>
            <person name="Seifert K.A."/>
        </authorList>
    </citation>
    <scope>NUCLEOTIDE SEQUENCE [LARGE SCALE GENOMIC DNA]</scope>
    <source>
        <strain evidence="8 9">DAOM 242723</strain>
    </source>
</reference>
<proteinExistence type="inferred from homology"/>
<dbReference type="InterPro" id="IPR036396">
    <property type="entry name" value="Cyt_P450_sf"/>
</dbReference>
<comment type="caution">
    <text evidence="8">The sequence shown here is derived from an EMBL/GenBank/DDBJ whole genome shotgun (WGS) entry which is preliminary data.</text>
</comment>
<dbReference type="GO" id="GO:0005506">
    <property type="term" value="F:iron ion binding"/>
    <property type="evidence" value="ECO:0007669"/>
    <property type="project" value="InterPro"/>
</dbReference>
<dbReference type="Gene3D" id="1.10.630.10">
    <property type="entry name" value="Cytochrome P450"/>
    <property type="match status" value="1"/>
</dbReference>
<gene>
    <name evidence="8" type="ORF">ACN42_g6445</name>
</gene>
<evidence type="ECO:0000256" key="1">
    <source>
        <dbReference type="ARBA" id="ARBA00001971"/>
    </source>
</evidence>
<dbReference type="GO" id="GO:0004497">
    <property type="term" value="F:monooxygenase activity"/>
    <property type="evidence" value="ECO:0007669"/>
    <property type="project" value="UniProtKB-KW"/>
</dbReference>
<evidence type="ECO:0000256" key="3">
    <source>
        <dbReference type="ARBA" id="ARBA00022617"/>
    </source>
</evidence>
<dbReference type="EMBL" id="LLXE01000164">
    <property type="protein sequence ID" value="KUM60682.1"/>
    <property type="molecule type" value="Genomic_DNA"/>
</dbReference>
<comment type="similarity">
    <text evidence="2">Belongs to the cytochrome P450 family.</text>
</comment>
<keyword evidence="5" id="KW-0560">Oxidoreductase</keyword>
<evidence type="ECO:0008006" key="10">
    <source>
        <dbReference type="Google" id="ProtNLM"/>
    </source>
</evidence>